<feature type="region of interest" description="Disordered" evidence="1">
    <location>
        <begin position="148"/>
        <end position="174"/>
    </location>
</feature>
<evidence type="ECO:0000256" key="1">
    <source>
        <dbReference type="SAM" id="MobiDB-lite"/>
    </source>
</evidence>
<dbReference type="Proteomes" id="UP000886787">
    <property type="component" value="Unassembled WGS sequence"/>
</dbReference>
<evidence type="ECO:0000313" key="3">
    <source>
        <dbReference type="EMBL" id="HIQ80296.1"/>
    </source>
</evidence>
<sequence length="174" mass="19092">MQDSKRSNRIRLGICTFFVIAMACVALPYYVVVDGARSKTVTAIDLIMRSFANAEIWAGLLFLLFILIPAAGFFIAAFDKKSRLKAVAGLLCSVLGVTAILLMITPASISLGSMLSLLLYIVTFLLSMYLLLVKTGEQYQAEQAAQAKKQQKEHPVVKMDKDGAATVRKQEEQP</sequence>
<dbReference type="EMBL" id="DVFW01000018">
    <property type="protein sequence ID" value="HIQ80296.1"/>
    <property type="molecule type" value="Genomic_DNA"/>
</dbReference>
<feature type="transmembrane region" description="Helical" evidence="2">
    <location>
        <begin position="12"/>
        <end position="31"/>
    </location>
</feature>
<comment type="caution">
    <text evidence="3">The sequence shown here is derived from an EMBL/GenBank/DDBJ whole genome shotgun (WGS) entry which is preliminary data.</text>
</comment>
<dbReference type="PROSITE" id="PS51257">
    <property type="entry name" value="PROKAR_LIPOPROTEIN"/>
    <property type="match status" value="1"/>
</dbReference>
<keyword evidence="2" id="KW-0812">Transmembrane</keyword>
<proteinExistence type="predicted"/>
<feature type="transmembrane region" description="Helical" evidence="2">
    <location>
        <begin position="90"/>
        <end position="109"/>
    </location>
</feature>
<reference evidence="3" key="2">
    <citation type="journal article" date="2021" name="PeerJ">
        <title>Extensive microbial diversity within the chicken gut microbiome revealed by metagenomics and culture.</title>
        <authorList>
            <person name="Gilroy R."/>
            <person name="Ravi A."/>
            <person name="Getino M."/>
            <person name="Pursley I."/>
            <person name="Horton D.L."/>
            <person name="Alikhan N.F."/>
            <person name="Baker D."/>
            <person name="Gharbi K."/>
            <person name="Hall N."/>
            <person name="Watson M."/>
            <person name="Adriaenssens E.M."/>
            <person name="Foster-Nyarko E."/>
            <person name="Jarju S."/>
            <person name="Secka A."/>
            <person name="Antonio M."/>
            <person name="Oren A."/>
            <person name="Chaudhuri R.R."/>
            <person name="La Ragione R."/>
            <person name="Hildebrand F."/>
            <person name="Pallen M.J."/>
        </authorList>
    </citation>
    <scope>NUCLEOTIDE SEQUENCE</scope>
    <source>
        <strain evidence="3">ChiSjej1B19-3389</strain>
    </source>
</reference>
<reference evidence="3" key="1">
    <citation type="submission" date="2020-10" db="EMBL/GenBank/DDBJ databases">
        <authorList>
            <person name="Gilroy R."/>
        </authorList>
    </citation>
    <scope>NUCLEOTIDE SEQUENCE</scope>
    <source>
        <strain evidence="3">ChiSjej1B19-3389</strain>
    </source>
</reference>
<evidence type="ECO:0000313" key="4">
    <source>
        <dbReference type="Proteomes" id="UP000886787"/>
    </source>
</evidence>
<accession>A0A9D0ZJ03</accession>
<evidence type="ECO:0000256" key="2">
    <source>
        <dbReference type="SAM" id="Phobius"/>
    </source>
</evidence>
<feature type="transmembrane region" description="Helical" evidence="2">
    <location>
        <begin position="115"/>
        <end position="133"/>
    </location>
</feature>
<dbReference type="AlphaFoldDB" id="A0A9D0ZJ03"/>
<keyword evidence="2" id="KW-1133">Transmembrane helix</keyword>
<name>A0A9D0ZJ03_9FIRM</name>
<feature type="transmembrane region" description="Helical" evidence="2">
    <location>
        <begin position="56"/>
        <end position="78"/>
    </location>
</feature>
<feature type="compositionally biased region" description="Basic and acidic residues" evidence="1">
    <location>
        <begin position="150"/>
        <end position="174"/>
    </location>
</feature>
<protein>
    <submittedName>
        <fullName evidence="3">Uncharacterized protein</fullName>
    </submittedName>
</protein>
<keyword evidence="2" id="KW-0472">Membrane</keyword>
<organism evidence="3 4">
    <name type="scientific">Candidatus Scatavimonas merdigallinarum</name>
    <dbReference type="NCBI Taxonomy" id="2840914"/>
    <lineage>
        <taxon>Bacteria</taxon>
        <taxon>Bacillati</taxon>
        <taxon>Bacillota</taxon>
        <taxon>Clostridia</taxon>
        <taxon>Eubacteriales</taxon>
        <taxon>Oscillospiraceae</taxon>
        <taxon>Oscillospiraceae incertae sedis</taxon>
        <taxon>Candidatus Scatavimonas</taxon>
    </lineage>
</organism>
<gene>
    <name evidence="3" type="ORF">IAD32_03300</name>
</gene>